<dbReference type="PANTHER" id="PTHR46586">
    <property type="entry name" value="ANKYRIN REPEAT-CONTAINING PROTEIN"/>
    <property type="match status" value="1"/>
</dbReference>
<dbReference type="Proteomes" id="UP000077115">
    <property type="component" value="Unassembled WGS sequence"/>
</dbReference>
<protein>
    <submittedName>
        <fullName evidence="1">Uncharacterized protein</fullName>
    </submittedName>
</protein>
<evidence type="ECO:0000313" key="1">
    <source>
        <dbReference type="EMBL" id="OAJ38032.1"/>
    </source>
</evidence>
<accession>A0A177WE66</accession>
<dbReference type="VEuPathDB" id="FungiDB:BDEG_22001"/>
<organism evidence="1 2">
    <name type="scientific">Batrachochytrium dendrobatidis (strain JEL423)</name>
    <dbReference type="NCBI Taxonomy" id="403673"/>
    <lineage>
        <taxon>Eukaryota</taxon>
        <taxon>Fungi</taxon>
        <taxon>Fungi incertae sedis</taxon>
        <taxon>Chytridiomycota</taxon>
        <taxon>Chytridiomycota incertae sedis</taxon>
        <taxon>Chytridiomycetes</taxon>
        <taxon>Rhizophydiales</taxon>
        <taxon>Rhizophydiales incertae sedis</taxon>
        <taxon>Batrachochytrium</taxon>
    </lineage>
</organism>
<sequence length="442" mass="49231">MDMIRQLPTEIRMLIYDWSNLLTKYLHHELPLPISRPIATQILIECFQSNSIDILSNQLFNLEMSFETMFVTSKEMWDAANQLSRVPGYELIANTSQCLNDVDWTIDTHSVRGIIAKLCMPTIDPVTLRLLNEALDLFMANSTQDSGVSTKVLECATGLGRVDLVKKMLSHQVKPSWHAFLFAGLHGHMEILQMLCDYGTGHCLTAYGAVAGGHVEIVKHINDLGSEHIISESAIQFALGCGKTAAVWWLLKDQTYWTHTAFDDIKNISASMGDLDLLQYAVEHDIGGPLTFDGVDGAAKHGFLRCIQWIYANSNATGSQQALEFSAEHGHLEIFIWLCENTALKPHEEDMLMAARHGHRWLIEYYTKSIAIAPVNALLEAALESGQVEIADVLFESGCATPCLPMIERITTSGNIAGMTWLHDHLDITQKCSADKLQIVSF</sequence>
<dbReference type="SUPFAM" id="SSF48403">
    <property type="entry name" value="Ankyrin repeat"/>
    <property type="match status" value="1"/>
</dbReference>
<dbReference type="Gene3D" id="1.25.40.20">
    <property type="entry name" value="Ankyrin repeat-containing domain"/>
    <property type="match status" value="1"/>
</dbReference>
<dbReference type="PANTHER" id="PTHR46586:SF3">
    <property type="entry name" value="ANKYRIN REPEAT-CONTAINING PROTEIN"/>
    <property type="match status" value="1"/>
</dbReference>
<gene>
    <name evidence="1" type="ORF">BDEG_22001</name>
</gene>
<dbReference type="EMBL" id="DS022301">
    <property type="protein sequence ID" value="OAJ38032.1"/>
    <property type="molecule type" value="Genomic_DNA"/>
</dbReference>
<dbReference type="InterPro" id="IPR052050">
    <property type="entry name" value="SecEffector_AnkRepeat"/>
</dbReference>
<name>A0A177WE66_BATDL</name>
<dbReference type="InterPro" id="IPR036770">
    <property type="entry name" value="Ankyrin_rpt-contain_sf"/>
</dbReference>
<dbReference type="STRING" id="403673.A0A177WE66"/>
<reference evidence="1 2" key="1">
    <citation type="submission" date="2006-10" db="EMBL/GenBank/DDBJ databases">
        <title>The Genome Sequence of Batrachochytrium dendrobatidis JEL423.</title>
        <authorList>
            <consortium name="The Broad Institute Genome Sequencing Platform"/>
            <person name="Birren B."/>
            <person name="Lander E."/>
            <person name="Galagan J."/>
            <person name="Cuomo C."/>
            <person name="Devon K."/>
            <person name="Jaffe D."/>
            <person name="Butler J."/>
            <person name="Alvarez P."/>
            <person name="Gnerre S."/>
            <person name="Grabherr M."/>
            <person name="Kleber M."/>
            <person name="Mauceli E."/>
            <person name="Brockman W."/>
            <person name="Young S."/>
            <person name="LaButti K."/>
            <person name="Sykes S."/>
            <person name="DeCaprio D."/>
            <person name="Crawford M."/>
            <person name="Koehrsen M."/>
            <person name="Engels R."/>
            <person name="Montgomery P."/>
            <person name="Pearson M."/>
            <person name="Howarth C."/>
            <person name="Larson L."/>
            <person name="White J."/>
            <person name="O'Leary S."/>
            <person name="Kodira C."/>
            <person name="Zeng Q."/>
            <person name="Yandava C."/>
            <person name="Alvarado L."/>
            <person name="Longcore J."/>
            <person name="James T."/>
        </authorList>
    </citation>
    <scope>NUCLEOTIDE SEQUENCE [LARGE SCALE GENOMIC DNA]</scope>
    <source>
        <strain evidence="1 2">JEL423</strain>
    </source>
</reference>
<evidence type="ECO:0000313" key="2">
    <source>
        <dbReference type="Proteomes" id="UP000077115"/>
    </source>
</evidence>
<proteinExistence type="predicted"/>
<dbReference type="AlphaFoldDB" id="A0A177WE66"/>
<reference evidence="1 2" key="2">
    <citation type="submission" date="2016-05" db="EMBL/GenBank/DDBJ databases">
        <title>Lineage-specific infection strategies underlie the spectrum of fungal disease in amphibians.</title>
        <authorList>
            <person name="Cuomo C.A."/>
            <person name="Farrer R.A."/>
            <person name="James T."/>
            <person name="Longcore J."/>
            <person name="Birren B."/>
        </authorList>
    </citation>
    <scope>NUCLEOTIDE SEQUENCE [LARGE SCALE GENOMIC DNA]</scope>
    <source>
        <strain evidence="1 2">JEL423</strain>
    </source>
</reference>